<accession>A0A1F6CDU0</accession>
<evidence type="ECO:0000313" key="3">
    <source>
        <dbReference type="Proteomes" id="UP000178606"/>
    </source>
</evidence>
<dbReference type="Pfam" id="PF01909">
    <property type="entry name" value="NTP_transf_2"/>
    <property type="match status" value="1"/>
</dbReference>
<dbReference type="InterPro" id="IPR043519">
    <property type="entry name" value="NT_sf"/>
</dbReference>
<dbReference type="AlphaFoldDB" id="A0A1F6CDU0"/>
<dbReference type="Proteomes" id="UP000178606">
    <property type="component" value="Unassembled WGS sequence"/>
</dbReference>
<name>A0A1F6CDU0_HANXR</name>
<evidence type="ECO:0000259" key="1">
    <source>
        <dbReference type="Pfam" id="PF01909"/>
    </source>
</evidence>
<dbReference type="EMBL" id="MFKF01000272">
    <property type="protein sequence ID" value="OGG47140.1"/>
    <property type="molecule type" value="Genomic_DNA"/>
</dbReference>
<dbReference type="GO" id="GO:0016779">
    <property type="term" value="F:nucleotidyltransferase activity"/>
    <property type="evidence" value="ECO:0007669"/>
    <property type="project" value="InterPro"/>
</dbReference>
<comment type="caution">
    <text evidence="2">The sequence shown here is derived from an EMBL/GenBank/DDBJ whole genome shotgun (WGS) entry which is preliminary data.</text>
</comment>
<feature type="domain" description="Polymerase nucleotidyl transferase" evidence="1">
    <location>
        <begin position="10"/>
        <end position="85"/>
    </location>
</feature>
<reference evidence="2 3" key="1">
    <citation type="journal article" date="2016" name="Nat. Commun.">
        <title>Thousands of microbial genomes shed light on interconnected biogeochemical processes in an aquifer system.</title>
        <authorList>
            <person name="Anantharaman K."/>
            <person name="Brown C.T."/>
            <person name="Hug L.A."/>
            <person name="Sharon I."/>
            <person name="Castelle C.J."/>
            <person name="Probst A.J."/>
            <person name="Thomas B.C."/>
            <person name="Singh A."/>
            <person name="Wilkins M.J."/>
            <person name="Karaoz U."/>
            <person name="Brodie E.L."/>
            <person name="Williams K.H."/>
            <person name="Hubbard S.S."/>
            <person name="Banfield J.F."/>
        </authorList>
    </citation>
    <scope>NUCLEOTIDE SEQUENCE [LARGE SCALE GENOMIC DNA]</scope>
    <source>
        <strain evidence="3">RIFCSPLOWO2_12_FULL_64_10</strain>
    </source>
</reference>
<gene>
    <name evidence="2" type="ORF">A3F84_16960</name>
</gene>
<evidence type="ECO:0000313" key="2">
    <source>
        <dbReference type="EMBL" id="OGG47140.1"/>
    </source>
</evidence>
<dbReference type="SUPFAM" id="SSF81301">
    <property type="entry name" value="Nucleotidyltransferase"/>
    <property type="match status" value="1"/>
</dbReference>
<protein>
    <submittedName>
        <fullName evidence="2">DNA polymerase III subunit beta</fullName>
    </submittedName>
</protein>
<dbReference type="InterPro" id="IPR052548">
    <property type="entry name" value="Type_VII_TA_antitoxin"/>
</dbReference>
<organism evidence="2 3">
    <name type="scientific">Handelsmanbacteria sp. (strain RIFCSPLOWO2_12_FULL_64_10)</name>
    <dbReference type="NCBI Taxonomy" id="1817868"/>
    <lineage>
        <taxon>Bacteria</taxon>
        <taxon>Candidatus Handelsmaniibacteriota</taxon>
    </lineage>
</organism>
<dbReference type="Gene3D" id="3.30.460.10">
    <property type="entry name" value="Beta Polymerase, domain 2"/>
    <property type="match status" value="1"/>
</dbReference>
<proteinExistence type="predicted"/>
<dbReference type="PANTHER" id="PTHR33933">
    <property type="entry name" value="NUCLEOTIDYLTRANSFERASE"/>
    <property type="match status" value="1"/>
</dbReference>
<dbReference type="PANTHER" id="PTHR33933:SF3">
    <property type="entry name" value="PROTEIN ADENYLYLTRANSFERASE MJ0604-RELATED"/>
    <property type="match status" value="1"/>
</dbReference>
<sequence length="111" mass="12767">MILVTETLLREMTEAIVEAVNPQRIVLFGSHARDQAGPDSDLDLLVVEDHPFGPDRSRRQEMARIRKALSSFRIPKDILVYSADEVEKWRNSLNHVVSHSLREGKLLYERS</sequence>
<dbReference type="CDD" id="cd05403">
    <property type="entry name" value="NT_KNTase_like"/>
    <property type="match status" value="1"/>
</dbReference>
<dbReference type="InterPro" id="IPR002934">
    <property type="entry name" value="Polymerase_NTP_transf_dom"/>
</dbReference>